<accession>W9QW51</accession>
<sequence>MDKALASGAGDCGFESHRDPRGARRRSEERSLKHLILFSDHNSTPWLYIMIPNKRSQFSLSN</sequence>
<feature type="compositionally biased region" description="Basic and acidic residues" evidence="1">
    <location>
        <begin position="14"/>
        <end position="27"/>
    </location>
</feature>
<name>W9QW51_9ROSA</name>
<proteinExistence type="predicted"/>
<keyword evidence="3" id="KW-1185">Reference proteome</keyword>
<evidence type="ECO:0000313" key="3">
    <source>
        <dbReference type="Proteomes" id="UP000030645"/>
    </source>
</evidence>
<reference evidence="3" key="1">
    <citation type="submission" date="2013-01" db="EMBL/GenBank/DDBJ databases">
        <title>Draft Genome Sequence of a Mulberry Tree, Morus notabilis C.K. Schneid.</title>
        <authorList>
            <person name="He N."/>
            <person name="Zhao S."/>
        </authorList>
    </citation>
    <scope>NUCLEOTIDE SEQUENCE</scope>
</reference>
<dbReference type="EMBL" id="KE343759">
    <property type="protein sequence ID" value="EXB40148.1"/>
    <property type="molecule type" value="Genomic_DNA"/>
</dbReference>
<dbReference type="Proteomes" id="UP000030645">
    <property type="component" value="Unassembled WGS sequence"/>
</dbReference>
<protein>
    <submittedName>
        <fullName evidence="2">Uncharacterized protein</fullName>
    </submittedName>
</protein>
<dbReference type="AlphaFoldDB" id="W9QW51"/>
<organism evidence="2 3">
    <name type="scientific">Morus notabilis</name>
    <dbReference type="NCBI Taxonomy" id="981085"/>
    <lineage>
        <taxon>Eukaryota</taxon>
        <taxon>Viridiplantae</taxon>
        <taxon>Streptophyta</taxon>
        <taxon>Embryophyta</taxon>
        <taxon>Tracheophyta</taxon>
        <taxon>Spermatophyta</taxon>
        <taxon>Magnoliopsida</taxon>
        <taxon>eudicotyledons</taxon>
        <taxon>Gunneridae</taxon>
        <taxon>Pentapetalae</taxon>
        <taxon>rosids</taxon>
        <taxon>fabids</taxon>
        <taxon>Rosales</taxon>
        <taxon>Moraceae</taxon>
        <taxon>Moreae</taxon>
        <taxon>Morus</taxon>
    </lineage>
</organism>
<dbReference type="AntiFam" id="ANF00013">
    <property type="entry name" value="tRNA translation"/>
</dbReference>
<evidence type="ECO:0000313" key="2">
    <source>
        <dbReference type="EMBL" id="EXB40148.1"/>
    </source>
</evidence>
<feature type="region of interest" description="Disordered" evidence="1">
    <location>
        <begin position="1"/>
        <end position="27"/>
    </location>
</feature>
<evidence type="ECO:0000256" key="1">
    <source>
        <dbReference type="SAM" id="MobiDB-lite"/>
    </source>
</evidence>
<gene>
    <name evidence="2" type="ORF">L484_004498</name>
</gene>